<accession>A0ABR8TRN6</accession>
<dbReference type="PANTHER" id="PTHR48100">
    <property type="entry name" value="BROAD-SPECIFICITY PHOSPHATASE YOR283W-RELATED"/>
    <property type="match status" value="1"/>
</dbReference>
<dbReference type="EMBL" id="JACSQG010000007">
    <property type="protein sequence ID" value="MBD7978118.1"/>
    <property type="molecule type" value="Genomic_DNA"/>
</dbReference>
<dbReference type="SMART" id="SM00855">
    <property type="entry name" value="PGAM"/>
    <property type="match status" value="1"/>
</dbReference>
<comment type="caution">
    <text evidence="1">The sequence shown here is derived from an EMBL/GenBank/DDBJ whole genome shotgun (WGS) entry which is preliminary data.</text>
</comment>
<gene>
    <name evidence="1" type="ORF">H9642_13090</name>
</gene>
<organism evidence="1 2">
    <name type="scientific">Serpens gallinarum</name>
    <dbReference type="NCBI Taxonomy" id="2763075"/>
    <lineage>
        <taxon>Bacteria</taxon>
        <taxon>Pseudomonadati</taxon>
        <taxon>Pseudomonadota</taxon>
        <taxon>Gammaproteobacteria</taxon>
        <taxon>Pseudomonadales</taxon>
        <taxon>Pseudomonadaceae</taxon>
        <taxon>Pseudomonas</taxon>
    </lineage>
</organism>
<proteinExistence type="predicted"/>
<dbReference type="InterPro" id="IPR013078">
    <property type="entry name" value="His_Pase_superF_clade-1"/>
</dbReference>
<sequence>MSLCLDLLRHGETTAGSGFFGSSDVPLSESGWQQLRAAVLGGDWDVLVSSPLQRCRAFAEELAQQTSLPLQIEAGLRELHFGAWEGRNAAQIMLEDEHALGAFWNDPYGFTPPDGEPLLDFASRVLGAVERLHWELAGQRALLLTHGGVMRLLLARARGLPEAQLLQVEVGHGALHRLWIGAGLALREG</sequence>
<evidence type="ECO:0000313" key="2">
    <source>
        <dbReference type="Proteomes" id="UP000611945"/>
    </source>
</evidence>
<name>A0ABR8TRN6_9PSED</name>
<dbReference type="PANTHER" id="PTHR48100:SF1">
    <property type="entry name" value="HISTIDINE PHOSPHATASE FAMILY PROTEIN-RELATED"/>
    <property type="match status" value="1"/>
</dbReference>
<dbReference type="PIRSF" id="PIRSF000709">
    <property type="entry name" value="6PFK_2-Ptase"/>
    <property type="match status" value="1"/>
</dbReference>
<protein>
    <submittedName>
        <fullName evidence="1">Alpha-ribazole phosphatase family protein</fullName>
    </submittedName>
</protein>
<dbReference type="Gene3D" id="3.40.50.1240">
    <property type="entry name" value="Phosphoglycerate mutase-like"/>
    <property type="match status" value="1"/>
</dbReference>
<dbReference type="RefSeq" id="WP_251836897.1">
    <property type="nucleotide sequence ID" value="NZ_JACSQG010000007.1"/>
</dbReference>
<dbReference type="CDD" id="cd07067">
    <property type="entry name" value="HP_PGM_like"/>
    <property type="match status" value="1"/>
</dbReference>
<dbReference type="SUPFAM" id="SSF53254">
    <property type="entry name" value="Phosphoglycerate mutase-like"/>
    <property type="match status" value="1"/>
</dbReference>
<dbReference type="InterPro" id="IPR029033">
    <property type="entry name" value="His_PPase_superfam"/>
</dbReference>
<dbReference type="Pfam" id="PF00300">
    <property type="entry name" value="His_Phos_1"/>
    <property type="match status" value="1"/>
</dbReference>
<keyword evidence="2" id="KW-1185">Reference proteome</keyword>
<dbReference type="InterPro" id="IPR050275">
    <property type="entry name" value="PGM_Phosphatase"/>
</dbReference>
<reference evidence="1 2" key="1">
    <citation type="submission" date="2020-08" db="EMBL/GenBank/DDBJ databases">
        <title>A Genomic Blueprint of the Chicken Gut Microbiome.</title>
        <authorList>
            <person name="Gilroy R."/>
            <person name="Ravi A."/>
            <person name="Getino M."/>
            <person name="Pursley I."/>
            <person name="Horton D.L."/>
            <person name="Alikhan N.-F."/>
            <person name="Baker D."/>
            <person name="Gharbi K."/>
            <person name="Hall N."/>
            <person name="Watson M."/>
            <person name="Adriaenssens E.M."/>
            <person name="Foster-Nyarko E."/>
            <person name="Jarju S."/>
            <person name="Secka A."/>
            <person name="Antonio M."/>
            <person name="Oren A."/>
            <person name="Chaudhuri R."/>
            <person name="La Ragione R.M."/>
            <person name="Hildebrand F."/>
            <person name="Pallen M.J."/>
        </authorList>
    </citation>
    <scope>NUCLEOTIDE SEQUENCE [LARGE SCALE GENOMIC DNA]</scope>
    <source>
        <strain evidence="1 2">Sa2CUA2</strain>
    </source>
</reference>
<evidence type="ECO:0000313" key="1">
    <source>
        <dbReference type="EMBL" id="MBD7978118.1"/>
    </source>
</evidence>
<dbReference type="Proteomes" id="UP000611945">
    <property type="component" value="Unassembled WGS sequence"/>
</dbReference>